<keyword evidence="4 6" id="KW-0472">Membrane</keyword>
<evidence type="ECO:0000256" key="2">
    <source>
        <dbReference type="ARBA" id="ARBA00022692"/>
    </source>
</evidence>
<organism evidence="8 9">
    <name type="scientific">Fusarium phyllophilum</name>
    <dbReference type="NCBI Taxonomy" id="47803"/>
    <lineage>
        <taxon>Eukaryota</taxon>
        <taxon>Fungi</taxon>
        <taxon>Dikarya</taxon>
        <taxon>Ascomycota</taxon>
        <taxon>Pezizomycotina</taxon>
        <taxon>Sordariomycetes</taxon>
        <taxon>Hypocreomycetidae</taxon>
        <taxon>Hypocreales</taxon>
        <taxon>Nectriaceae</taxon>
        <taxon>Fusarium</taxon>
        <taxon>Fusarium fujikuroi species complex</taxon>
    </lineage>
</organism>
<comment type="caution">
    <text evidence="8">The sequence shown here is derived from an EMBL/GenBank/DDBJ whole genome shotgun (WGS) entry which is preliminary data.</text>
</comment>
<evidence type="ECO:0000256" key="3">
    <source>
        <dbReference type="ARBA" id="ARBA00022989"/>
    </source>
</evidence>
<dbReference type="Gene3D" id="1.20.1720.10">
    <property type="entry name" value="Multidrug resistance protein D"/>
    <property type="match status" value="1"/>
</dbReference>
<dbReference type="GO" id="GO:0022857">
    <property type="term" value="F:transmembrane transporter activity"/>
    <property type="evidence" value="ECO:0007669"/>
    <property type="project" value="InterPro"/>
</dbReference>
<keyword evidence="2 6" id="KW-0812">Transmembrane</keyword>
<dbReference type="PANTHER" id="PTHR23502:SF33">
    <property type="entry name" value="MAJOR FACILITATOR SUPERFAMILY (MFS) PROFILE DOMAIN-CONTAINING PROTEIN-RELATED"/>
    <property type="match status" value="1"/>
</dbReference>
<evidence type="ECO:0000313" key="8">
    <source>
        <dbReference type="EMBL" id="KAF5560473.1"/>
    </source>
</evidence>
<name>A0A8H5JS94_9HYPO</name>
<dbReference type="Proteomes" id="UP000582016">
    <property type="component" value="Unassembled WGS sequence"/>
</dbReference>
<proteinExistence type="predicted"/>
<protein>
    <submittedName>
        <fullName evidence="8">Major facilitator superfamily transporter</fullName>
    </submittedName>
</protein>
<keyword evidence="5" id="KW-0325">Glycoprotein</keyword>
<accession>A0A8H5JS94</accession>
<dbReference type="EMBL" id="JAAOAQ010000233">
    <property type="protein sequence ID" value="KAF5560473.1"/>
    <property type="molecule type" value="Genomic_DNA"/>
</dbReference>
<sequence>MRLARRTSRRPTERLRRETIPISCLDDGIIGWDDQDDKAMPRNFPKSKKWLIVTLLSAITMVTPFASSISSPAMPAINKEFGNTNDMVATLSVTIYLLGYAIGPLFLAPLCETYGRKMILGVANAFFSIFQIGCALAPSITVLIVFRFFAGMGGSGCLV</sequence>
<dbReference type="InterPro" id="IPR011701">
    <property type="entry name" value="MFS"/>
</dbReference>
<comment type="subcellular location">
    <subcellularLocation>
        <location evidence="1">Membrane</location>
        <topology evidence="1">Multi-pass membrane protein</topology>
    </subcellularLocation>
</comment>
<evidence type="ECO:0000256" key="4">
    <source>
        <dbReference type="ARBA" id="ARBA00023136"/>
    </source>
</evidence>
<evidence type="ECO:0000313" key="9">
    <source>
        <dbReference type="Proteomes" id="UP000582016"/>
    </source>
</evidence>
<dbReference type="InterPro" id="IPR036259">
    <property type="entry name" value="MFS_trans_sf"/>
</dbReference>
<dbReference type="InterPro" id="IPR020846">
    <property type="entry name" value="MFS_dom"/>
</dbReference>
<keyword evidence="3 6" id="KW-1133">Transmembrane helix</keyword>
<dbReference type="GO" id="GO:0016020">
    <property type="term" value="C:membrane"/>
    <property type="evidence" value="ECO:0007669"/>
    <property type="project" value="UniProtKB-SubCell"/>
</dbReference>
<evidence type="ECO:0000256" key="1">
    <source>
        <dbReference type="ARBA" id="ARBA00004141"/>
    </source>
</evidence>
<feature type="transmembrane region" description="Helical" evidence="6">
    <location>
        <begin position="50"/>
        <end position="67"/>
    </location>
</feature>
<dbReference type="SUPFAM" id="SSF103473">
    <property type="entry name" value="MFS general substrate transporter"/>
    <property type="match status" value="1"/>
</dbReference>
<feature type="transmembrane region" description="Helical" evidence="6">
    <location>
        <begin position="87"/>
        <end position="107"/>
    </location>
</feature>
<keyword evidence="9" id="KW-1185">Reference proteome</keyword>
<evidence type="ECO:0000256" key="6">
    <source>
        <dbReference type="SAM" id="Phobius"/>
    </source>
</evidence>
<evidence type="ECO:0000259" key="7">
    <source>
        <dbReference type="PROSITE" id="PS50850"/>
    </source>
</evidence>
<evidence type="ECO:0000256" key="5">
    <source>
        <dbReference type="ARBA" id="ARBA00023180"/>
    </source>
</evidence>
<dbReference type="PROSITE" id="PS50850">
    <property type="entry name" value="MFS"/>
    <property type="match status" value="1"/>
</dbReference>
<reference evidence="8 9" key="1">
    <citation type="submission" date="2020-05" db="EMBL/GenBank/DDBJ databases">
        <title>Identification and distribution of gene clusters putatively required for synthesis of sphingolipid metabolism inhibitors in phylogenetically diverse species of the filamentous fungus Fusarium.</title>
        <authorList>
            <person name="Kim H.-S."/>
            <person name="Busman M."/>
            <person name="Brown D.W."/>
            <person name="Divon H."/>
            <person name="Uhlig S."/>
            <person name="Proctor R.H."/>
        </authorList>
    </citation>
    <scope>NUCLEOTIDE SEQUENCE [LARGE SCALE GENOMIC DNA]</scope>
    <source>
        <strain evidence="8 9">NRRL 13617</strain>
    </source>
</reference>
<dbReference type="Pfam" id="PF07690">
    <property type="entry name" value="MFS_1"/>
    <property type="match status" value="1"/>
</dbReference>
<feature type="domain" description="Major facilitator superfamily (MFS) profile" evidence="7">
    <location>
        <begin position="52"/>
        <end position="159"/>
    </location>
</feature>
<dbReference type="PANTHER" id="PTHR23502">
    <property type="entry name" value="MAJOR FACILITATOR SUPERFAMILY"/>
    <property type="match status" value="1"/>
</dbReference>
<dbReference type="OrthoDB" id="5296287at2759"/>
<dbReference type="AlphaFoldDB" id="A0A8H5JS94"/>
<feature type="transmembrane region" description="Helical" evidence="6">
    <location>
        <begin position="119"/>
        <end position="146"/>
    </location>
</feature>
<gene>
    <name evidence="8" type="ORF">FPHYL_6616</name>
</gene>